<evidence type="ECO:0000259" key="9">
    <source>
        <dbReference type="PROSITE" id="PS50893"/>
    </source>
</evidence>
<keyword evidence="2" id="KW-0813">Transport</keyword>
<dbReference type="PROSITE" id="PS50893">
    <property type="entry name" value="ABC_TRANSPORTER_2"/>
    <property type="match status" value="1"/>
</dbReference>
<dbReference type="Pfam" id="PF01061">
    <property type="entry name" value="ABC2_membrane"/>
    <property type="match status" value="1"/>
</dbReference>
<keyword evidence="4" id="KW-0547">Nucleotide-binding</keyword>
<dbReference type="PANTHER" id="PTHR48041:SF91">
    <property type="entry name" value="ABC TRANSPORTER G FAMILY MEMBER 28"/>
    <property type="match status" value="1"/>
</dbReference>
<keyword evidence="7 8" id="KW-0472">Membrane</keyword>
<dbReference type="InterPro" id="IPR027417">
    <property type="entry name" value="P-loop_NTPase"/>
</dbReference>
<dbReference type="EMBL" id="CP126211">
    <property type="protein sequence ID" value="WIA12822.1"/>
    <property type="molecule type" value="Genomic_DNA"/>
</dbReference>
<name>A0ABY8TUY2_TETOB</name>
<feature type="domain" description="ABC transporter" evidence="9">
    <location>
        <begin position="27"/>
        <end position="273"/>
    </location>
</feature>
<comment type="subcellular location">
    <subcellularLocation>
        <location evidence="1">Membrane</location>
        <topology evidence="1">Multi-pass membrane protein</topology>
    </subcellularLocation>
</comment>
<dbReference type="SUPFAM" id="SSF52540">
    <property type="entry name" value="P-loop containing nucleoside triphosphate hydrolases"/>
    <property type="match status" value="1"/>
</dbReference>
<evidence type="ECO:0000256" key="2">
    <source>
        <dbReference type="ARBA" id="ARBA00022448"/>
    </source>
</evidence>
<evidence type="ECO:0000256" key="3">
    <source>
        <dbReference type="ARBA" id="ARBA00022692"/>
    </source>
</evidence>
<evidence type="ECO:0000256" key="6">
    <source>
        <dbReference type="ARBA" id="ARBA00022989"/>
    </source>
</evidence>
<evidence type="ECO:0000256" key="8">
    <source>
        <dbReference type="SAM" id="Phobius"/>
    </source>
</evidence>
<accession>A0ABY8TUY2</accession>
<keyword evidence="3 8" id="KW-0812">Transmembrane</keyword>
<evidence type="ECO:0000256" key="7">
    <source>
        <dbReference type="ARBA" id="ARBA00023136"/>
    </source>
</evidence>
<dbReference type="InterPro" id="IPR013525">
    <property type="entry name" value="ABC2_TM"/>
</dbReference>
<dbReference type="InterPro" id="IPR003439">
    <property type="entry name" value="ABC_transporter-like_ATP-bd"/>
</dbReference>
<evidence type="ECO:0000313" key="11">
    <source>
        <dbReference type="Proteomes" id="UP001244341"/>
    </source>
</evidence>
<dbReference type="Proteomes" id="UP001244341">
    <property type="component" value="Chromosome 4b"/>
</dbReference>
<protein>
    <recommendedName>
        <fullName evidence="9">ABC transporter domain-containing protein</fullName>
    </recommendedName>
</protein>
<gene>
    <name evidence="10" type="ORF">OEZ85_006450</name>
</gene>
<keyword evidence="5" id="KW-0067">ATP-binding</keyword>
<dbReference type="Gene3D" id="3.40.50.300">
    <property type="entry name" value="P-loop containing nucleotide triphosphate hydrolases"/>
    <property type="match status" value="1"/>
</dbReference>
<dbReference type="PROSITE" id="PS00211">
    <property type="entry name" value="ABC_TRANSPORTER_1"/>
    <property type="match status" value="1"/>
</dbReference>
<dbReference type="PANTHER" id="PTHR48041">
    <property type="entry name" value="ABC TRANSPORTER G FAMILY MEMBER 28"/>
    <property type="match status" value="1"/>
</dbReference>
<dbReference type="SMART" id="SM00382">
    <property type="entry name" value="AAA"/>
    <property type="match status" value="1"/>
</dbReference>
<evidence type="ECO:0000256" key="4">
    <source>
        <dbReference type="ARBA" id="ARBA00022741"/>
    </source>
</evidence>
<evidence type="ECO:0000313" key="10">
    <source>
        <dbReference type="EMBL" id="WIA12822.1"/>
    </source>
</evidence>
<feature type="transmembrane region" description="Helical" evidence="8">
    <location>
        <begin position="366"/>
        <end position="389"/>
    </location>
</feature>
<keyword evidence="11" id="KW-1185">Reference proteome</keyword>
<evidence type="ECO:0000256" key="5">
    <source>
        <dbReference type="ARBA" id="ARBA00022840"/>
    </source>
</evidence>
<reference evidence="10 11" key="1">
    <citation type="submission" date="2023-05" db="EMBL/GenBank/DDBJ databases">
        <title>A 100% complete, gapless, phased diploid assembly of the Scenedesmus obliquus UTEX 3031 genome.</title>
        <authorList>
            <person name="Biondi T.C."/>
            <person name="Hanschen E.R."/>
            <person name="Kwon T."/>
            <person name="Eng W."/>
            <person name="Kruse C.P.S."/>
            <person name="Koehler S.I."/>
            <person name="Kunde Y."/>
            <person name="Gleasner C.D."/>
            <person name="You Mak K.T."/>
            <person name="Polle J."/>
            <person name="Hovde B.T."/>
            <person name="Starkenburg S.R."/>
        </authorList>
    </citation>
    <scope>NUCLEOTIDE SEQUENCE [LARGE SCALE GENOMIC DNA]</scope>
    <source>
        <strain evidence="10 11">DOE0152z</strain>
    </source>
</reference>
<feature type="transmembrane region" description="Helical" evidence="8">
    <location>
        <begin position="453"/>
        <end position="471"/>
    </location>
</feature>
<dbReference type="InterPro" id="IPR003593">
    <property type="entry name" value="AAA+_ATPase"/>
</dbReference>
<keyword evidence="6 8" id="KW-1133">Transmembrane helix</keyword>
<proteinExistence type="predicted"/>
<feature type="transmembrane region" description="Helical" evidence="8">
    <location>
        <begin position="401"/>
        <end position="420"/>
    </location>
</feature>
<dbReference type="InterPro" id="IPR050352">
    <property type="entry name" value="ABCG_transporters"/>
</dbReference>
<feature type="transmembrane region" description="Helical" evidence="8">
    <location>
        <begin position="514"/>
        <end position="536"/>
    </location>
</feature>
<feature type="transmembrane region" description="Helical" evidence="8">
    <location>
        <begin position="478"/>
        <end position="502"/>
    </location>
</feature>
<sequence>MKVPAPAPPVLGAAGPAMPGYPSGMTLTIQGLSYSVLNNQNKKETLYLLKDVTGFFRPQEMAALMGPSGSGKTTLLDLLAGRKTVGSMEGSILFAGHKPTRQFLRKFTGYVEQFDTLLHILTVEEMMLYTAELKRPRSEPLASKKAAVDTLLEKLGLTPCRHVKIGNPLEKGISGGQAKRVNIGISLITSPRVLFLDEPTSGLDSFTANEVMTTVKALVTDGVTMVATIHSPTAYSFSLFDSLMMLPGDAAVSYVRALHGAQGITLTQQQLDSSSAWSHNAAEWMVDVFTQADREGRGGAFADAYEASTLKQAIDAEALALAQSHADLSPQVQKELATRSETVTPWWWGLKTLVKYRTTNNYTSSAFLGARIGDKVLMGLLIMTLYLGIGDDFNAGNYINMAAVLFMWITMPAFGAAAYVPSLVLERNLFARERNDGLYRVFTYLGAKMFDELAINLVVSLPVVAAAFCGIRLQGSFVLFWLVYYMTLCVGIVLAYFVAALAPSMDVANAALPVYVSTLLYFGGFLFTFSTMPPWWKWYSFINPLRYSWTAVMINQFEANDPVWLNGQTVLEYYGIRRAEQVGELWICGMLLLVLHGVRMGNAVFQKLPEALKEQQLASLNVSQALSARADALRLLTAVAASSTCC</sequence>
<organism evidence="10 11">
    <name type="scientific">Tetradesmus obliquus</name>
    <name type="common">Green alga</name>
    <name type="synonym">Acutodesmus obliquus</name>
    <dbReference type="NCBI Taxonomy" id="3088"/>
    <lineage>
        <taxon>Eukaryota</taxon>
        <taxon>Viridiplantae</taxon>
        <taxon>Chlorophyta</taxon>
        <taxon>core chlorophytes</taxon>
        <taxon>Chlorophyceae</taxon>
        <taxon>CS clade</taxon>
        <taxon>Sphaeropleales</taxon>
        <taxon>Scenedesmaceae</taxon>
        <taxon>Tetradesmus</taxon>
    </lineage>
</organism>
<dbReference type="Pfam" id="PF00005">
    <property type="entry name" value="ABC_tran"/>
    <property type="match status" value="1"/>
</dbReference>
<dbReference type="InterPro" id="IPR017871">
    <property type="entry name" value="ABC_transporter-like_CS"/>
</dbReference>
<evidence type="ECO:0000256" key="1">
    <source>
        <dbReference type="ARBA" id="ARBA00004141"/>
    </source>
</evidence>